<protein>
    <submittedName>
        <fullName evidence="2">Uncharacterized protein</fullName>
    </submittedName>
</protein>
<name>A0A5C2SNG2_9APHY</name>
<evidence type="ECO:0000313" key="2">
    <source>
        <dbReference type="EMBL" id="RPD65343.1"/>
    </source>
</evidence>
<dbReference type="OrthoDB" id="2796352at2759"/>
<evidence type="ECO:0000313" key="3">
    <source>
        <dbReference type="Proteomes" id="UP000313359"/>
    </source>
</evidence>
<gene>
    <name evidence="2" type="ORF">L227DRAFT_570671</name>
</gene>
<feature type="compositionally biased region" description="Basic and acidic residues" evidence="1">
    <location>
        <begin position="65"/>
        <end position="78"/>
    </location>
</feature>
<reference evidence="2" key="1">
    <citation type="journal article" date="2018" name="Genome Biol. Evol.">
        <title>Genomics and development of Lentinus tigrinus, a white-rot wood-decaying mushroom with dimorphic fruiting bodies.</title>
        <authorList>
            <person name="Wu B."/>
            <person name="Xu Z."/>
            <person name="Knudson A."/>
            <person name="Carlson A."/>
            <person name="Chen N."/>
            <person name="Kovaka S."/>
            <person name="LaButti K."/>
            <person name="Lipzen A."/>
            <person name="Pennachio C."/>
            <person name="Riley R."/>
            <person name="Schakwitz W."/>
            <person name="Umezawa K."/>
            <person name="Ohm R.A."/>
            <person name="Grigoriev I.V."/>
            <person name="Nagy L.G."/>
            <person name="Gibbons J."/>
            <person name="Hibbett D."/>
        </authorList>
    </citation>
    <scope>NUCLEOTIDE SEQUENCE [LARGE SCALE GENOMIC DNA]</scope>
    <source>
        <strain evidence="2">ALCF2SS1-6</strain>
    </source>
</reference>
<accession>A0A5C2SNG2</accession>
<proteinExistence type="predicted"/>
<dbReference type="Proteomes" id="UP000313359">
    <property type="component" value="Unassembled WGS sequence"/>
</dbReference>
<dbReference type="AlphaFoldDB" id="A0A5C2SNG2"/>
<sequence length="180" mass="19014">MLAATFVVVWRSRPSAVAAAHAKRERKSIDIERLSPVLPHKELNSASLTMVGDYGGKFGVQFLGKEKTLEDREERGRGNGDTSMESTTSSDEDPASPVTPVCPIVPPPAVAHPDRSHSVASTVNLIISPSVPHLVKLGADGALEVRVTPPSPVLMPAAGSLRIGGIPGTPGENDSVWWVI</sequence>
<dbReference type="EMBL" id="ML122252">
    <property type="protein sequence ID" value="RPD65343.1"/>
    <property type="molecule type" value="Genomic_DNA"/>
</dbReference>
<feature type="region of interest" description="Disordered" evidence="1">
    <location>
        <begin position="65"/>
        <end position="101"/>
    </location>
</feature>
<evidence type="ECO:0000256" key="1">
    <source>
        <dbReference type="SAM" id="MobiDB-lite"/>
    </source>
</evidence>
<organism evidence="2 3">
    <name type="scientific">Lentinus tigrinus ALCF2SS1-6</name>
    <dbReference type="NCBI Taxonomy" id="1328759"/>
    <lineage>
        <taxon>Eukaryota</taxon>
        <taxon>Fungi</taxon>
        <taxon>Dikarya</taxon>
        <taxon>Basidiomycota</taxon>
        <taxon>Agaricomycotina</taxon>
        <taxon>Agaricomycetes</taxon>
        <taxon>Polyporales</taxon>
        <taxon>Polyporaceae</taxon>
        <taxon>Lentinus</taxon>
    </lineage>
</organism>
<keyword evidence="3" id="KW-1185">Reference proteome</keyword>